<reference evidence="2" key="1">
    <citation type="submission" date="2024-05" db="EMBL/GenBank/DDBJ databases">
        <title>Whole genome shotgun sequence of Streptomyces violascens NBRC 12920.</title>
        <authorList>
            <person name="Komaki H."/>
            <person name="Tamura T."/>
        </authorList>
    </citation>
    <scope>NUCLEOTIDE SEQUENCE</scope>
    <source>
        <strain evidence="2">NBRC 12920</strain>
    </source>
</reference>
<name>A0ABQ3QG17_9ACTN</name>
<dbReference type="EMBL" id="BNDY01000002">
    <property type="protein sequence ID" value="GHI36213.1"/>
    <property type="molecule type" value="Genomic_DNA"/>
</dbReference>
<feature type="region of interest" description="Disordered" evidence="1">
    <location>
        <begin position="132"/>
        <end position="163"/>
    </location>
</feature>
<accession>A0ABQ3QG17</accession>
<sequence>MGPRLSFWPRVREFAVPPPMIETATARRSVGGWAQGAFHPPQPWRELLGAAVCSAVSGAGAGEDCTYGSALLDVAAISRTVGGRRDLVGVLSCGAAVHIVHPLCRGEGMPLVGGGTGLREGFARALRAQPRPDARSAFVSGGRGRGGRRAGGPGAPRARRIRR</sequence>
<organism evidence="2 3">
    <name type="scientific">Streptomyces violascens</name>
    <dbReference type="NCBI Taxonomy" id="67381"/>
    <lineage>
        <taxon>Bacteria</taxon>
        <taxon>Bacillati</taxon>
        <taxon>Actinomycetota</taxon>
        <taxon>Actinomycetes</taxon>
        <taxon>Kitasatosporales</taxon>
        <taxon>Streptomycetaceae</taxon>
        <taxon>Streptomyces</taxon>
    </lineage>
</organism>
<comment type="caution">
    <text evidence="2">The sequence shown here is derived from an EMBL/GenBank/DDBJ whole genome shotgun (WGS) entry which is preliminary data.</text>
</comment>
<dbReference type="Proteomes" id="UP001050808">
    <property type="component" value="Unassembled WGS sequence"/>
</dbReference>
<evidence type="ECO:0000313" key="2">
    <source>
        <dbReference type="EMBL" id="GHI36213.1"/>
    </source>
</evidence>
<keyword evidence="3" id="KW-1185">Reference proteome</keyword>
<feature type="compositionally biased region" description="Gly residues" evidence="1">
    <location>
        <begin position="141"/>
        <end position="154"/>
    </location>
</feature>
<evidence type="ECO:0000313" key="3">
    <source>
        <dbReference type="Proteomes" id="UP001050808"/>
    </source>
</evidence>
<gene>
    <name evidence="2" type="ORF">Sviol_06210</name>
</gene>
<evidence type="ECO:0000256" key="1">
    <source>
        <dbReference type="SAM" id="MobiDB-lite"/>
    </source>
</evidence>
<protein>
    <submittedName>
        <fullName evidence="2">Uncharacterized protein</fullName>
    </submittedName>
</protein>
<proteinExistence type="predicted"/>